<dbReference type="OrthoDB" id="66881at2759"/>
<keyword evidence="3" id="KW-0285">Flavoprotein</keyword>
<evidence type="ECO:0000256" key="1">
    <source>
        <dbReference type="ARBA" id="ARBA00001974"/>
    </source>
</evidence>
<evidence type="ECO:0000256" key="7">
    <source>
        <dbReference type="ARBA" id="ARBA00023033"/>
    </source>
</evidence>
<dbReference type="InterPro" id="IPR036188">
    <property type="entry name" value="FAD/NAD-bd_sf"/>
</dbReference>
<keyword evidence="4" id="KW-0274">FAD</keyword>
<evidence type="ECO:0000313" key="9">
    <source>
        <dbReference type="Proteomes" id="UP000053342"/>
    </source>
</evidence>
<keyword evidence="6" id="KW-0560">Oxidoreductase</keyword>
<keyword evidence="5" id="KW-0521">NADP</keyword>
<comment type="similarity">
    <text evidence="2">Belongs to the FAD-binding monooxygenase family.</text>
</comment>
<accession>A0A0D2C0A7</accession>
<dbReference type="AlphaFoldDB" id="A0A0D2C0A7"/>
<dbReference type="GO" id="GO:0004499">
    <property type="term" value="F:N,N-dimethylaniline monooxygenase activity"/>
    <property type="evidence" value="ECO:0007669"/>
    <property type="project" value="InterPro"/>
</dbReference>
<dbReference type="GO" id="GO:0050660">
    <property type="term" value="F:flavin adenine dinucleotide binding"/>
    <property type="evidence" value="ECO:0007669"/>
    <property type="project" value="InterPro"/>
</dbReference>
<dbReference type="VEuPathDB" id="FungiDB:PV06_04283"/>
<dbReference type="HOGENOM" id="CLU_006937_8_0_1"/>
<dbReference type="PANTHER" id="PTHR43098:SF3">
    <property type="entry name" value="L-ORNITHINE N(5)-MONOOXYGENASE-RELATED"/>
    <property type="match status" value="1"/>
</dbReference>
<dbReference type="Gene3D" id="3.50.50.60">
    <property type="entry name" value="FAD/NAD(P)-binding domain"/>
    <property type="match status" value="3"/>
</dbReference>
<evidence type="ECO:0000256" key="6">
    <source>
        <dbReference type="ARBA" id="ARBA00023002"/>
    </source>
</evidence>
<comment type="cofactor">
    <cofactor evidence="1">
        <name>FAD</name>
        <dbReference type="ChEBI" id="CHEBI:57692"/>
    </cofactor>
</comment>
<evidence type="ECO:0000256" key="4">
    <source>
        <dbReference type="ARBA" id="ARBA00022827"/>
    </source>
</evidence>
<evidence type="ECO:0000256" key="2">
    <source>
        <dbReference type="ARBA" id="ARBA00010139"/>
    </source>
</evidence>
<name>A0A0D2C0A7_9EURO</name>
<keyword evidence="9" id="KW-1185">Reference proteome</keyword>
<dbReference type="RefSeq" id="XP_016263363.1">
    <property type="nucleotide sequence ID" value="XM_016405157.1"/>
</dbReference>
<evidence type="ECO:0000313" key="8">
    <source>
        <dbReference type="EMBL" id="KIW43147.1"/>
    </source>
</evidence>
<protein>
    <recommendedName>
        <fullName evidence="10">FAD/NAD(P)-binding domain-containing protein</fullName>
    </recommendedName>
</protein>
<dbReference type="InterPro" id="IPR020946">
    <property type="entry name" value="Flavin_mOase-like"/>
</dbReference>
<reference evidence="8 9" key="1">
    <citation type="submission" date="2015-01" db="EMBL/GenBank/DDBJ databases">
        <title>The Genome Sequence of Exophiala oligosperma CBS72588.</title>
        <authorList>
            <consortium name="The Broad Institute Genomics Platform"/>
            <person name="Cuomo C."/>
            <person name="de Hoog S."/>
            <person name="Gorbushina A."/>
            <person name="Stielow B."/>
            <person name="Teixiera M."/>
            <person name="Abouelleil A."/>
            <person name="Chapman S.B."/>
            <person name="Priest M."/>
            <person name="Young S.K."/>
            <person name="Wortman J."/>
            <person name="Nusbaum C."/>
            <person name="Birren B."/>
        </authorList>
    </citation>
    <scope>NUCLEOTIDE SEQUENCE [LARGE SCALE GENOMIC DNA]</scope>
    <source>
        <strain evidence="8 9">CBS 72588</strain>
    </source>
</reference>
<dbReference type="GeneID" id="27356357"/>
<dbReference type="GO" id="GO:0050661">
    <property type="term" value="F:NADP binding"/>
    <property type="evidence" value="ECO:0007669"/>
    <property type="project" value="InterPro"/>
</dbReference>
<sequence>MPPIKTELREYGRRRAKTGPYADNLEVDALVVGGGFGGVFCFYELRKAGFNTVIYEAGNDLGGTWRWNCYPGAMVDSEIPEYQLSIPETYKDWTWPSNYPTYEDLRAYFDHCDKVLDIKSHTAFDSVVVDAQFQTGEGRWHVKTADGRTAKAKYMVVAAGFAAKRYIPDEFIGIDKFQGICHHSSFWPDLNIDVSNKKCCVIGTGASGVQIVQKWGPNVGHLKVFQRTPNLAVPMRKRALTAQEQNEQKPMYPELFSLREKCFGGFLYTFSEKGTFEDTPAEREAFYRKLWTDGGFRFWLGNYKDYLFDPKANREAYNFWAKNVRYRVGDPRIRDLVAPLEPPHPFGVKRPCLELNYYEQFNRENVELVDIKNNPISQFTEKGIKLKDGTEHEFDVICIATGFDIVTGGMTAMGLRNINGDLLQDEWKKAAYTYLGTTISGYPNMFHLYGPQGPTLLSNGPTTVEVQGRWIVDAIKQVERQGLKYINPKADAQAEYKKKINALSDISLFPTTKSTYMGGSKPDKAFEQTNWAGGIPAYHAEIRATLPDFVGFEKVKK</sequence>
<dbReference type="PANTHER" id="PTHR43098">
    <property type="entry name" value="L-ORNITHINE N(5)-MONOOXYGENASE-RELATED"/>
    <property type="match status" value="1"/>
</dbReference>
<dbReference type="SUPFAM" id="SSF51905">
    <property type="entry name" value="FAD/NAD(P)-binding domain"/>
    <property type="match status" value="2"/>
</dbReference>
<dbReference type="InterPro" id="IPR050775">
    <property type="entry name" value="FAD-binding_Monooxygenases"/>
</dbReference>
<gene>
    <name evidence="8" type="ORF">PV06_04283</name>
</gene>
<dbReference type="Pfam" id="PF00743">
    <property type="entry name" value="FMO-like"/>
    <property type="match status" value="1"/>
</dbReference>
<proteinExistence type="inferred from homology"/>
<keyword evidence="7" id="KW-0503">Monooxygenase</keyword>
<organism evidence="8 9">
    <name type="scientific">Exophiala oligosperma</name>
    <dbReference type="NCBI Taxonomy" id="215243"/>
    <lineage>
        <taxon>Eukaryota</taxon>
        <taxon>Fungi</taxon>
        <taxon>Dikarya</taxon>
        <taxon>Ascomycota</taxon>
        <taxon>Pezizomycotina</taxon>
        <taxon>Eurotiomycetes</taxon>
        <taxon>Chaetothyriomycetidae</taxon>
        <taxon>Chaetothyriales</taxon>
        <taxon>Herpotrichiellaceae</taxon>
        <taxon>Exophiala</taxon>
    </lineage>
</organism>
<dbReference type="EMBL" id="KN847335">
    <property type="protein sequence ID" value="KIW43147.1"/>
    <property type="molecule type" value="Genomic_DNA"/>
</dbReference>
<evidence type="ECO:0000256" key="5">
    <source>
        <dbReference type="ARBA" id="ARBA00022857"/>
    </source>
</evidence>
<evidence type="ECO:0000256" key="3">
    <source>
        <dbReference type="ARBA" id="ARBA00022630"/>
    </source>
</evidence>
<dbReference type="Proteomes" id="UP000053342">
    <property type="component" value="Unassembled WGS sequence"/>
</dbReference>
<evidence type="ECO:0008006" key="10">
    <source>
        <dbReference type="Google" id="ProtNLM"/>
    </source>
</evidence>